<evidence type="ECO:0000313" key="1">
    <source>
        <dbReference type="EMBL" id="MBF1165229.1"/>
    </source>
</evidence>
<evidence type="ECO:0000313" key="2">
    <source>
        <dbReference type="Proteomes" id="UP000718593"/>
    </source>
</evidence>
<comment type="caution">
    <text evidence="1">The sequence shown here is derived from an EMBL/GenBank/DDBJ whole genome shotgun (WGS) entry which is preliminary data.</text>
</comment>
<sequence length="100" mass="11147">MGGHHCPGGVRLPELSLWSSAFSVRPGMPALFVEKCPEGGCFDFITDFGSLGVNFVKILSWKIAFQRKGAEKIERLAERHETQRPRMAGWKIFPCASPLK</sequence>
<name>A0A930BSE0_9RHOO</name>
<proteinExistence type="predicted"/>
<accession>A0A930BSE0</accession>
<protein>
    <submittedName>
        <fullName evidence="1">Uncharacterized protein</fullName>
    </submittedName>
</protein>
<dbReference type="AlphaFoldDB" id="A0A930BSE0"/>
<organism evidence="1 2">
    <name type="scientific">Dechloromonas agitata</name>
    <dbReference type="NCBI Taxonomy" id="73030"/>
    <lineage>
        <taxon>Bacteria</taxon>
        <taxon>Pseudomonadati</taxon>
        <taxon>Pseudomonadota</taxon>
        <taxon>Betaproteobacteria</taxon>
        <taxon>Rhodocyclales</taxon>
        <taxon>Azonexaceae</taxon>
        <taxon>Dechloromonas</taxon>
    </lineage>
</organism>
<reference evidence="1" key="1">
    <citation type="submission" date="2020-04" db="EMBL/GenBank/DDBJ databases">
        <title>Deep metagenomics examines the oral microbiome during advanced dental caries in children, revealing novel taxa and co-occurrences with host molecules.</title>
        <authorList>
            <person name="Baker J.L."/>
            <person name="Morton J.T."/>
            <person name="Dinis M."/>
            <person name="Alvarez R."/>
            <person name="Tran N.C."/>
            <person name="Knight R."/>
            <person name="Edlund A."/>
        </authorList>
    </citation>
    <scope>NUCLEOTIDE SEQUENCE</scope>
    <source>
        <strain evidence="1">JCVI_32_bin.24</strain>
    </source>
</reference>
<dbReference type="Proteomes" id="UP000718593">
    <property type="component" value="Unassembled WGS sequence"/>
</dbReference>
<gene>
    <name evidence="1" type="ORF">HXL68_09315</name>
</gene>
<dbReference type="EMBL" id="JABZMI010000170">
    <property type="protein sequence ID" value="MBF1165229.1"/>
    <property type="molecule type" value="Genomic_DNA"/>
</dbReference>